<organism evidence="9 10">
    <name type="scientific">Shewanella electrica</name>
    <dbReference type="NCBI Taxonomy" id="515560"/>
    <lineage>
        <taxon>Bacteria</taxon>
        <taxon>Pseudomonadati</taxon>
        <taxon>Pseudomonadota</taxon>
        <taxon>Gammaproteobacteria</taxon>
        <taxon>Alteromonadales</taxon>
        <taxon>Shewanellaceae</taxon>
        <taxon>Shewanella</taxon>
    </lineage>
</organism>
<evidence type="ECO:0000313" key="9">
    <source>
        <dbReference type="EMBL" id="MCS4558414.1"/>
    </source>
</evidence>
<protein>
    <submittedName>
        <fullName evidence="9">Efflux RND transporter periplasmic adaptor subunit</fullName>
    </submittedName>
</protein>
<proteinExistence type="inferred from homology"/>
<dbReference type="EMBL" id="JAKOGG010000020">
    <property type="protein sequence ID" value="MCS4558414.1"/>
    <property type="molecule type" value="Genomic_DNA"/>
</dbReference>
<evidence type="ECO:0000256" key="3">
    <source>
        <dbReference type="ARBA" id="ARBA00022448"/>
    </source>
</evidence>
<evidence type="ECO:0000313" key="10">
    <source>
        <dbReference type="Proteomes" id="UP001201549"/>
    </source>
</evidence>
<accession>A0ABT2FPZ4</accession>
<dbReference type="Pfam" id="PF25917">
    <property type="entry name" value="BSH_RND"/>
    <property type="match status" value="1"/>
</dbReference>
<keyword evidence="5" id="KW-0812">Transmembrane</keyword>
<keyword evidence="4" id="KW-0175">Coiled coil</keyword>
<comment type="subcellular location">
    <subcellularLocation>
        <location evidence="1">Cell envelope</location>
    </subcellularLocation>
</comment>
<dbReference type="PANTHER" id="PTHR30469:SF29">
    <property type="entry name" value="BLR2860 PROTEIN"/>
    <property type="match status" value="1"/>
</dbReference>
<dbReference type="InterPro" id="IPR058792">
    <property type="entry name" value="Beta-barrel_RND_2"/>
</dbReference>
<dbReference type="InterPro" id="IPR006143">
    <property type="entry name" value="RND_pump_MFP"/>
</dbReference>
<keyword evidence="3" id="KW-0813">Transport</keyword>
<feature type="domain" description="CusB-like beta-barrel" evidence="7">
    <location>
        <begin position="214"/>
        <end position="287"/>
    </location>
</feature>
<evidence type="ECO:0000259" key="6">
    <source>
        <dbReference type="Pfam" id="PF25917"/>
    </source>
</evidence>
<evidence type="ECO:0000256" key="4">
    <source>
        <dbReference type="SAM" id="Coils"/>
    </source>
</evidence>
<dbReference type="Proteomes" id="UP001201549">
    <property type="component" value="Unassembled WGS sequence"/>
</dbReference>
<dbReference type="InterPro" id="IPR058627">
    <property type="entry name" value="MdtA-like_C"/>
</dbReference>
<dbReference type="InterPro" id="IPR058625">
    <property type="entry name" value="MdtA-like_BSH"/>
</dbReference>
<keyword evidence="10" id="KW-1185">Reference proteome</keyword>
<dbReference type="Gene3D" id="2.40.50.100">
    <property type="match status" value="1"/>
</dbReference>
<name>A0ABT2FPZ4_9GAMM</name>
<evidence type="ECO:0000259" key="7">
    <source>
        <dbReference type="Pfam" id="PF25954"/>
    </source>
</evidence>
<feature type="transmembrane region" description="Helical" evidence="5">
    <location>
        <begin position="20"/>
        <end position="39"/>
    </location>
</feature>
<evidence type="ECO:0000256" key="5">
    <source>
        <dbReference type="SAM" id="Phobius"/>
    </source>
</evidence>
<dbReference type="Gene3D" id="1.10.287.470">
    <property type="entry name" value="Helix hairpin bin"/>
    <property type="match status" value="1"/>
</dbReference>
<dbReference type="Pfam" id="PF25967">
    <property type="entry name" value="RND-MFP_C"/>
    <property type="match status" value="1"/>
</dbReference>
<reference evidence="10" key="1">
    <citation type="submission" date="2023-07" db="EMBL/GenBank/DDBJ databases">
        <title>Shewanella mangrovi sp. nov., an acetaldehyde- degrading bacterium isolated from mangrove sediment.</title>
        <authorList>
            <person name="Liu Y."/>
        </authorList>
    </citation>
    <scope>NUCLEOTIDE SEQUENCE [LARGE SCALE GENOMIC DNA]</scope>
    <source>
        <strain evidence="10">C32</strain>
    </source>
</reference>
<keyword evidence="5" id="KW-0472">Membrane</keyword>
<evidence type="ECO:0000256" key="1">
    <source>
        <dbReference type="ARBA" id="ARBA00004196"/>
    </source>
</evidence>
<evidence type="ECO:0000259" key="8">
    <source>
        <dbReference type="Pfam" id="PF25967"/>
    </source>
</evidence>
<gene>
    <name evidence="9" type="ORF">L9G74_18415</name>
</gene>
<dbReference type="NCBIfam" id="TIGR01730">
    <property type="entry name" value="RND_mfp"/>
    <property type="match status" value="1"/>
</dbReference>
<keyword evidence="5" id="KW-1133">Transmembrane helix</keyword>
<feature type="coiled-coil region" evidence="4">
    <location>
        <begin position="122"/>
        <end position="180"/>
    </location>
</feature>
<evidence type="ECO:0000256" key="2">
    <source>
        <dbReference type="ARBA" id="ARBA00009477"/>
    </source>
</evidence>
<feature type="domain" description="Multidrug resistance protein MdtA-like barrel-sandwich hybrid" evidence="6">
    <location>
        <begin position="82"/>
        <end position="208"/>
    </location>
</feature>
<dbReference type="Gene3D" id="2.40.420.20">
    <property type="match status" value="1"/>
</dbReference>
<dbReference type="Pfam" id="PF25954">
    <property type="entry name" value="Beta-barrel_RND_2"/>
    <property type="match status" value="1"/>
</dbReference>
<feature type="domain" description="Multidrug resistance protein MdtA-like C-terminal permuted SH3" evidence="8">
    <location>
        <begin position="293"/>
        <end position="358"/>
    </location>
</feature>
<dbReference type="Gene3D" id="2.40.30.170">
    <property type="match status" value="1"/>
</dbReference>
<comment type="similarity">
    <text evidence="2">Belongs to the membrane fusion protein (MFP) (TC 8.A.1) family.</text>
</comment>
<dbReference type="RefSeq" id="WP_238898232.1">
    <property type="nucleotide sequence ID" value="NZ_JAKOGG010000020.1"/>
</dbReference>
<sequence>MSNGVQLPPAPVSDSKQLRTTLIITGVFLALVLGGIYYWKAYLASHQTHWQPQAVPVSAMQVTAAPLPLQLNAVGELSAVQQVTLSAEVAGRVDSLHFHSGEQVKPQQLLAELYNGPEQAALQAAEARLAYAKHQLNRSQQLAPTGAESLDVLQERQSAFAQAQADVQAAKAQLRQKQILAPFAGELGIRQIDLGEYVNPGDAAVTLTALDKLYVEFTLPQQNFAAIKVGGDITLTSDVYPQQQFSAKVHAVEPQLDNDTRNVRVQGEFDNAEQLLRPGMYVNAALNLPAATNAMVVPATAVQTSAQGHSVVVVRGDNAKQQGKADIVAVEIGKRIDNRLQIVSGIQAGDVIVVNGQNRVQPGADVVVQHLLAAGE</sequence>
<dbReference type="SUPFAM" id="SSF111369">
    <property type="entry name" value="HlyD-like secretion proteins"/>
    <property type="match status" value="1"/>
</dbReference>
<comment type="caution">
    <text evidence="9">The sequence shown here is derived from an EMBL/GenBank/DDBJ whole genome shotgun (WGS) entry which is preliminary data.</text>
</comment>
<dbReference type="PANTHER" id="PTHR30469">
    <property type="entry name" value="MULTIDRUG RESISTANCE PROTEIN MDTA"/>
    <property type="match status" value="1"/>
</dbReference>